<feature type="domain" description="Isopropylmalate dehydrogenase-like" evidence="12">
    <location>
        <begin position="45"/>
        <end position="370"/>
    </location>
</feature>
<evidence type="ECO:0000256" key="3">
    <source>
        <dbReference type="ARBA" id="ARBA00007769"/>
    </source>
</evidence>
<dbReference type="GO" id="GO:0005739">
    <property type="term" value="C:mitochondrion"/>
    <property type="evidence" value="ECO:0007669"/>
    <property type="project" value="UniProtKB-SubCell"/>
</dbReference>
<protein>
    <recommendedName>
        <fullName evidence="11">Isocitrate dehydrogenase [NAD] subunit 1, mitochondrial</fullName>
        <ecNumber evidence="5">1.1.1.41</ecNumber>
    </recommendedName>
    <alternativeName>
        <fullName evidence="10">Isocitric dehydrogenase</fullName>
    </alternativeName>
    <alternativeName>
        <fullName evidence="9">NAD(+)-specific ICDH</fullName>
    </alternativeName>
</protein>
<dbReference type="Proteomes" id="UP000245609">
    <property type="component" value="Unassembled WGS sequence"/>
</dbReference>
<dbReference type="PANTHER" id="PTHR11835">
    <property type="entry name" value="DECARBOXYLATING DEHYDROGENASES-ISOCITRATE, ISOPROPYLMALATE, TARTRATE"/>
    <property type="match status" value="1"/>
</dbReference>
<keyword evidence="7" id="KW-0809">Transit peptide</keyword>
<dbReference type="EC" id="1.1.1.41" evidence="5"/>
<dbReference type="GO" id="GO:0006102">
    <property type="term" value="P:isocitrate metabolic process"/>
    <property type="evidence" value="ECO:0007669"/>
    <property type="project" value="TreeGrafter"/>
</dbReference>
<evidence type="ECO:0000256" key="5">
    <source>
        <dbReference type="ARBA" id="ARBA00013012"/>
    </source>
</evidence>
<dbReference type="GO" id="GO:0006099">
    <property type="term" value="P:tricarboxylic acid cycle"/>
    <property type="evidence" value="ECO:0007669"/>
    <property type="project" value="UniProtKB-KW"/>
</dbReference>
<dbReference type="InterPro" id="IPR024084">
    <property type="entry name" value="IsoPropMal-DH-like_dom"/>
</dbReference>
<keyword evidence="8" id="KW-0496">Mitochondrion</keyword>
<dbReference type="PANTHER" id="PTHR11835:SF42">
    <property type="entry name" value="ISOCITRATE DEHYDROGENASE [NAD] SUBUNIT BETA, MITOCHONDRIAL"/>
    <property type="match status" value="1"/>
</dbReference>
<evidence type="ECO:0000313" key="13">
    <source>
        <dbReference type="EMBL" id="PVV01859.1"/>
    </source>
</evidence>
<evidence type="ECO:0000259" key="12">
    <source>
        <dbReference type="SMART" id="SM01329"/>
    </source>
</evidence>
<evidence type="ECO:0000256" key="1">
    <source>
        <dbReference type="ARBA" id="ARBA00000837"/>
    </source>
</evidence>
<evidence type="ECO:0000256" key="6">
    <source>
        <dbReference type="ARBA" id="ARBA00022532"/>
    </source>
</evidence>
<proteinExistence type="inferred from homology"/>
<comment type="catalytic activity">
    <reaction evidence="1">
        <text>D-threo-isocitrate + NAD(+) = 2-oxoglutarate + CO2 + NADH</text>
        <dbReference type="Rhea" id="RHEA:23632"/>
        <dbReference type="ChEBI" id="CHEBI:15562"/>
        <dbReference type="ChEBI" id="CHEBI:16526"/>
        <dbReference type="ChEBI" id="CHEBI:16810"/>
        <dbReference type="ChEBI" id="CHEBI:57540"/>
        <dbReference type="ChEBI" id="CHEBI:57945"/>
        <dbReference type="EC" id="1.1.1.41"/>
    </reaction>
</comment>
<dbReference type="OrthoDB" id="10261637at2759"/>
<dbReference type="GO" id="GO:0004449">
    <property type="term" value="F:isocitrate dehydrogenase (NAD+) activity"/>
    <property type="evidence" value="ECO:0007669"/>
    <property type="project" value="UniProtKB-EC"/>
</dbReference>
<comment type="similarity">
    <text evidence="3">Belongs to the isocitrate and isopropylmalate dehydrogenases family.</text>
</comment>
<dbReference type="EMBL" id="MBFS01000748">
    <property type="protein sequence ID" value="PVV01859.1"/>
    <property type="molecule type" value="Genomic_DNA"/>
</dbReference>
<sequence length="375" mass="41163">MLSRTYKLLATPRLTSSIKLAPINRGLNTLHDDLFGPKKYGGKFTVTLIPGDGVGPEVATSVKKVFEAASVPVVFEQHNLSGESDSSVDVERAVESLKRNRVGLKGILYTPTSSKGHASFNVHLRKTLDMYASVSLAKNIEGVQSRHKNVDLVIIRENTEGEYAGLEHVSIPGVVESLKIITQERTERIARYAFDYALKNNRKLVTCVHKANIMKLSDGLFLRVCRQVYNEYKHLGIDFNDMIVDNTSMQLVSRPQQFDVMVMPNLYGSIVSNVAAGLINGVGTMPGASFGRNYAIFEPGARHVGMDIGGSNVANPTAMLMSGVMLLKHLELHDHADRINNAILRTLGMGDYLTRDLGGNCSTSEFTKKIINNIA</sequence>
<evidence type="ECO:0000256" key="4">
    <source>
        <dbReference type="ARBA" id="ARBA00011567"/>
    </source>
</evidence>
<evidence type="ECO:0000256" key="9">
    <source>
        <dbReference type="ARBA" id="ARBA00030631"/>
    </source>
</evidence>
<dbReference type="Gene3D" id="3.40.718.10">
    <property type="entry name" value="Isopropylmalate Dehydrogenase"/>
    <property type="match status" value="1"/>
</dbReference>
<dbReference type="AlphaFoldDB" id="A0A2T9ZB74"/>
<dbReference type="NCBIfam" id="TIGR00175">
    <property type="entry name" value="mito_nad_idh"/>
    <property type="match status" value="1"/>
</dbReference>
<evidence type="ECO:0000256" key="10">
    <source>
        <dbReference type="ARBA" id="ARBA00030683"/>
    </source>
</evidence>
<dbReference type="SUPFAM" id="SSF53659">
    <property type="entry name" value="Isocitrate/Isopropylmalate dehydrogenase-like"/>
    <property type="match status" value="1"/>
</dbReference>
<evidence type="ECO:0000256" key="7">
    <source>
        <dbReference type="ARBA" id="ARBA00022946"/>
    </source>
</evidence>
<comment type="subcellular location">
    <subcellularLocation>
        <location evidence="2">Mitochondrion</location>
    </subcellularLocation>
</comment>
<comment type="caution">
    <text evidence="13">The sequence shown here is derived from an EMBL/GenBank/DDBJ whole genome shotgun (WGS) entry which is preliminary data.</text>
</comment>
<name>A0A2T9ZB74_9FUNG</name>
<dbReference type="STRING" id="133381.A0A2T9ZB74"/>
<organism evidence="13 14">
    <name type="scientific">Smittium megazygosporum</name>
    <dbReference type="NCBI Taxonomy" id="133381"/>
    <lineage>
        <taxon>Eukaryota</taxon>
        <taxon>Fungi</taxon>
        <taxon>Fungi incertae sedis</taxon>
        <taxon>Zoopagomycota</taxon>
        <taxon>Kickxellomycotina</taxon>
        <taxon>Harpellomycetes</taxon>
        <taxon>Harpellales</taxon>
        <taxon>Legeriomycetaceae</taxon>
        <taxon>Smittium</taxon>
    </lineage>
</organism>
<dbReference type="Pfam" id="PF00180">
    <property type="entry name" value="Iso_dh"/>
    <property type="match status" value="1"/>
</dbReference>
<evidence type="ECO:0000256" key="11">
    <source>
        <dbReference type="ARBA" id="ARBA00071938"/>
    </source>
</evidence>
<accession>A0A2T9ZB74</accession>
<keyword evidence="14" id="KW-1185">Reference proteome</keyword>
<keyword evidence="6" id="KW-0816">Tricarboxylic acid cycle</keyword>
<comment type="subunit">
    <text evidence="4">Octamer of two non-identical subunits IDH1 and IDH2.</text>
</comment>
<reference evidence="13 14" key="1">
    <citation type="journal article" date="2018" name="MBio">
        <title>Comparative Genomics Reveals the Core Gene Toolbox for the Fungus-Insect Symbiosis.</title>
        <authorList>
            <person name="Wang Y."/>
            <person name="Stata M."/>
            <person name="Wang W."/>
            <person name="Stajich J.E."/>
            <person name="White M.M."/>
            <person name="Moncalvo J.M."/>
        </authorList>
    </citation>
    <scope>NUCLEOTIDE SEQUENCE [LARGE SCALE GENOMIC DNA]</scope>
    <source>
        <strain evidence="13 14">SC-DP-2</strain>
    </source>
</reference>
<dbReference type="SMART" id="SM01329">
    <property type="entry name" value="Iso_dh"/>
    <property type="match status" value="1"/>
</dbReference>
<gene>
    <name evidence="13" type="ORF">BB560_003708</name>
</gene>
<evidence type="ECO:0000313" key="14">
    <source>
        <dbReference type="Proteomes" id="UP000245609"/>
    </source>
</evidence>
<dbReference type="FunFam" id="3.40.718.10:FF:000001">
    <property type="entry name" value="Isocitrate dehydrogenase [NAD] subunit, mitochondrial"/>
    <property type="match status" value="1"/>
</dbReference>
<dbReference type="InterPro" id="IPR004434">
    <property type="entry name" value="Isocitrate_DH_NAD"/>
</dbReference>
<evidence type="ECO:0000256" key="8">
    <source>
        <dbReference type="ARBA" id="ARBA00023128"/>
    </source>
</evidence>
<evidence type="ECO:0000256" key="2">
    <source>
        <dbReference type="ARBA" id="ARBA00004173"/>
    </source>
</evidence>